<comment type="caution">
    <text evidence="1">The sequence shown here is derived from an EMBL/GenBank/DDBJ whole genome shotgun (WGS) entry which is preliminary data.</text>
</comment>
<dbReference type="Proteomes" id="UP000007993">
    <property type="component" value="Unassembled WGS sequence"/>
</dbReference>
<dbReference type="PATRIC" id="fig|993517.3.peg.1822"/>
<proteinExistence type="predicted"/>
<dbReference type="AlphaFoldDB" id="K5EAY2"/>
<dbReference type="EMBL" id="AMCW01000040">
    <property type="protein sequence ID" value="EKK02986.1"/>
    <property type="molecule type" value="Genomic_DNA"/>
</dbReference>
<evidence type="ECO:0000313" key="2">
    <source>
        <dbReference type="Proteomes" id="UP000007993"/>
    </source>
</evidence>
<reference evidence="1 2" key="1">
    <citation type="journal article" date="2013" name="Mar. Genomics">
        <title>Expression of sulfatases in Rhodopirellula baltica and the diversity of sulfatases in the genus Rhodopirellula.</title>
        <authorList>
            <person name="Wegner C.E."/>
            <person name="Richter-Heitmann T."/>
            <person name="Klindworth A."/>
            <person name="Klockow C."/>
            <person name="Richter M."/>
            <person name="Achstetter T."/>
            <person name="Glockner F.O."/>
            <person name="Harder J."/>
        </authorList>
    </citation>
    <scope>NUCLEOTIDE SEQUENCE [LARGE SCALE GENOMIC DNA]</scope>
    <source>
        <strain evidence="1 2">SH28</strain>
    </source>
</reference>
<accession>K5EAY2</accession>
<organism evidence="1 2">
    <name type="scientific">Rhodopirellula baltica SH28</name>
    <dbReference type="NCBI Taxonomy" id="993517"/>
    <lineage>
        <taxon>Bacteria</taxon>
        <taxon>Pseudomonadati</taxon>
        <taxon>Planctomycetota</taxon>
        <taxon>Planctomycetia</taxon>
        <taxon>Pirellulales</taxon>
        <taxon>Pirellulaceae</taxon>
        <taxon>Rhodopirellula</taxon>
    </lineage>
</organism>
<protein>
    <submittedName>
        <fullName evidence="1">Uncharacterized protein</fullName>
    </submittedName>
</protein>
<gene>
    <name evidence="1" type="ORF">RBSH_01679</name>
</gene>
<evidence type="ECO:0000313" key="1">
    <source>
        <dbReference type="EMBL" id="EKK02986.1"/>
    </source>
</evidence>
<sequence>MSFKRDADVALEARKQFARLTDRVCGKELTKRRSGSVFRRPFRRLNEAP</sequence>
<name>K5EAY2_RHOBT</name>